<keyword evidence="1 2" id="KW-1015">Disulfide bond</keyword>
<comment type="caution">
    <text evidence="3">The sequence shown here is derived from an EMBL/GenBank/DDBJ whole genome shotgun (WGS) entry which is preliminary data.</text>
</comment>
<dbReference type="GO" id="GO:0009277">
    <property type="term" value="C:fungal-type cell wall"/>
    <property type="evidence" value="ECO:0007669"/>
    <property type="project" value="InterPro"/>
</dbReference>
<feature type="signal peptide" evidence="2">
    <location>
        <begin position="1"/>
        <end position="20"/>
    </location>
</feature>
<accession>A0A3A2ZEY4</accession>
<keyword evidence="2" id="KW-0732">Signal</keyword>
<dbReference type="Proteomes" id="UP000266188">
    <property type="component" value="Unassembled WGS sequence"/>
</dbReference>
<dbReference type="GO" id="GO:0005199">
    <property type="term" value="F:structural constituent of cell wall"/>
    <property type="evidence" value="ECO:0007669"/>
    <property type="project" value="InterPro"/>
</dbReference>
<keyword evidence="2" id="KW-0134">Cell wall</keyword>
<dbReference type="OrthoDB" id="4225815at2759"/>
<evidence type="ECO:0000313" key="3">
    <source>
        <dbReference type="EMBL" id="RJE21728.1"/>
    </source>
</evidence>
<feature type="chain" id="PRO_5017103331" description="Hydrophobin" evidence="2">
    <location>
        <begin position="21"/>
        <end position="143"/>
    </location>
</feature>
<reference evidence="4" key="1">
    <citation type="submission" date="2017-02" db="EMBL/GenBank/DDBJ databases">
        <authorList>
            <person name="Tafer H."/>
            <person name="Lopandic K."/>
        </authorList>
    </citation>
    <scope>NUCLEOTIDE SEQUENCE [LARGE SCALE GENOMIC DNA]</scope>
    <source>
        <strain evidence="4">CBS 366.77</strain>
    </source>
</reference>
<proteinExistence type="inferred from homology"/>
<comment type="subcellular location">
    <subcellularLocation>
        <location evidence="2">Secreted</location>
        <location evidence="2">Cell wall</location>
    </subcellularLocation>
</comment>
<organism evidence="3 4">
    <name type="scientific">Aspergillus sclerotialis</name>
    <dbReference type="NCBI Taxonomy" id="2070753"/>
    <lineage>
        <taxon>Eukaryota</taxon>
        <taxon>Fungi</taxon>
        <taxon>Dikarya</taxon>
        <taxon>Ascomycota</taxon>
        <taxon>Pezizomycotina</taxon>
        <taxon>Eurotiomycetes</taxon>
        <taxon>Eurotiomycetidae</taxon>
        <taxon>Eurotiales</taxon>
        <taxon>Aspergillaceae</taxon>
        <taxon>Aspergillus</taxon>
        <taxon>Aspergillus subgen. Polypaecilum</taxon>
    </lineage>
</organism>
<evidence type="ECO:0000256" key="2">
    <source>
        <dbReference type="RuleBase" id="RU365009"/>
    </source>
</evidence>
<comment type="similarity">
    <text evidence="2">Belongs to the fungal hydrophobin family.</text>
</comment>
<dbReference type="STRING" id="2070753.A0A3A2ZEY4"/>
<keyword evidence="2" id="KW-0964">Secreted</keyword>
<dbReference type="AlphaFoldDB" id="A0A3A2ZEY4"/>
<evidence type="ECO:0000313" key="4">
    <source>
        <dbReference type="Proteomes" id="UP000266188"/>
    </source>
</evidence>
<keyword evidence="4" id="KW-1185">Reference proteome</keyword>
<protein>
    <recommendedName>
        <fullName evidence="2">Hydrophobin</fullName>
    </recommendedName>
</protein>
<evidence type="ECO:0000256" key="1">
    <source>
        <dbReference type="ARBA" id="ARBA00023157"/>
    </source>
</evidence>
<dbReference type="Pfam" id="PF01185">
    <property type="entry name" value="Hydrophobin"/>
    <property type="match status" value="1"/>
</dbReference>
<sequence>MKFSLVSVASVFAFAASVAAAPSGKHFPVPDDMTVKQAQAKCGDQAKLSCCNKANYGDTTNVNPGVLSGLLSNLGGNGGLGLFDGCSELNLNIPVVNLIPVNVQDLVNKRCQQNIACCQNSPSHSDGNLVGVAVPCIALGALI</sequence>
<name>A0A3A2ZEY4_9EURO</name>
<dbReference type="SMART" id="SM00075">
    <property type="entry name" value="HYDRO"/>
    <property type="match status" value="1"/>
</dbReference>
<dbReference type="EMBL" id="MVGC01000209">
    <property type="protein sequence ID" value="RJE21728.1"/>
    <property type="molecule type" value="Genomic_DNA"/>
</dbReference>
<gene>
    <name evidence="3" type="ORF">PHISCL_05942</name>
</gene>
<dbReference type="InterPro" id="IPR001338">
    <property type="entry name" value="Class_I_Hydrophobin"/>
</dbReference>